<evidence type="ECO:0000313" key="2">
    <source>
        <dbReference type="Proteomes" id="UP000008291"/>
    </source>
</evidence>
<dbReference type="KEGG" id="tbd:Tbd_0885"/>
<protein>
    <submittedName>
        <fullName evidence="1">Probable putative transmembrane protein</fullName>
    </submittedName>
</protein>
<dbReference type="EMBL" id="CP000116">
    <property type="protein sequence ID" value="AAZ96838.1"/>
    <property type="molecule type" value="Genomic_DNA"/>
</dbReference>
<keyword evidence="1" id="KW-0812">Transmembrane</keyword>
<dbReference type="AlphaFoldDB" id="Q3SKE5"/>
<reference evidence="1 2" key="1">
    <citation type="journal article" date="2006" name="J. Bacteriol.">
        <title>The genome sequence of the obligately chemolithoautotrophic, facultatively anaerobic bacterium Thiobacillus denitrificans.</title>
        <authorList>
            <person name="Beller H.R."/>
            <person name="Chain P.S."/>
            <person name="Letain T.E."/>
            <person name="Chakicherla A."/>
            <person name="Larimer F.W."/>
            <person name="Richardson P.M."/>
            <person name="Coleman M.A."/>
            <person name="Wood A.P."/>
            <person name="Kelly D.P."/>
        </authorList>
    </citation>
    <scope>NUCLEOTIDE SEQUENCE [LARGE SCALE GENOMIC DNA]</scope>
    <source>
        <strain evidence="1 2">ATCC 25259</strain>
    </source>
</reference>
<dbReference type="OrthoDB" id="5292474at2"/>
<dbReference type="InterPro" id="IPR021390">
    <property type="entry name" value="DUF3025"/>
</dbReference>
<dbReference type="RefSeq" id="WP_011311397.1">
    <property type="nucleotide sequence ID" value="NC_007404.1"/>
</dbReference>
<keyword evidence="1" id="KW-0472">Membrane</keyword>
<dbReference type="HOGENOM" id="CLU_067037_0_0_4"/>
<dbReference type="Proteomes" id="UP000008291">
    <property type="component" value="Chromosome"/>
</dbReference>
<evidence type="ECO:0000313" key="1">
    <source>
        <dbReference type="EMBL" id="AAZ96838.1"/>
    </source>
</evidence>
<dbReference type="Pfam" id="PF11227">
    <property type="entry name" value="DUF3025"/>
    <property type="match status" value="1"/>
</dbReference>
<keyword evidence="2" id="KW-1185">Reference proteome</keyword>
<sequence length="262" mass="28229">MNFAHPAFTPYRELVAELALPHGLPTLDALNASAAARNIRNAAGRPLRFVESSGRLSARAYETAILQTGAVPTRSTTWHDVLNALVWLRFPQFKGTLNAAHGAAIATEDGAVRGPARDALTVLDESGVWVASRSPALPRLLRERAWHALFWEARAEVERDMAFIVVGHALLEKALTPYPAMTGKCLVLHAETLDAAALDATAARELVQIARPRALPPLPVQGIPGWDPANAAAGYYANVEIFRPLRDPPCCARDETLAGAGR</sequence>
<dbReference type="STRING" id="292415.Tbd_0885"/>
<gene>
    <name evidence="1" type="ordered locus">Tbd_0885</name>
</gene>
<proteinExistence type="predicted"/>
<name>Q3SKE5_THIDA</name>
<organism evidence="1 2">
    <name type="scientific">Thiobacillus denitrificans (strain ATCC 25259 / T1)</name>
    <dbReference type="NCBI Taxonomy" id="292415"/>
    <lineage>
        <taxon>Bacteria</taxon>
        <taxon>Pseudomonadati</taxon>
        <taxon>Pseudomonadota</taxon>
        <taxon>Betaproteobacteria</taxon>
        <taxon>Nitrosomonadales</taxon>
        <taxon>Thiobacillaceae</taxon>
        <taxon>Thiobacillus</taxon>
    </lineage>
</organism>
<dbReference type="eggNOG" id="ENOG502ZBX5">
    <property type="taxonomic scope" value="Bacteria"/>
</dbReference>
<accession>Q3SKE5</accession>